<evidence type="ECO:0000313" key="3">
    <source>
        <dbReference type="Proteomes" id="UP001165135"/>
    </source>
</evidence>
<organism evidence="2 3">
    <name type="scientific">Actinoallomurus iriomotensis</name>
    <dbReference type="NCBI Taxonomy" id="478107"/>
    <lineage>
        <taxon>Bacteria</taxon>
        <taxon>Bacillati</taxon>
        <taxon>Actinomycetota</taxon>
        <taxon>Actinomycetes</taxon>
        <taxon>Streptosporangiales</taxon>
        <taxon>Thermomonosporaceae</taxon>
        <taxon>Actinoallomurus</taxon>
    </lineage>
</organism>
<evidence type="ECO:0000256" key="1">
    <source>
        <dbReference type="SAM" id="Phobius"/>
    </source>
</evidence>
<proteinExistence type="predicted"/>
<protein>
    <submittedName>
        <fullName evidence="2">Uncharacterized protein</fullName>
    </submittedName>
</protein>
<name>A0A9W6VVQ8_9ACTN</name>
<keyword evidence="1" id="KW-1133">Transmembrane helix</keyword>
<comment type="caution">
    <text evidence="2">The sequence shown here is derived from an EMBL/GenBank/DDBJ whole genome shotgun (WGS) entry which is preliminary data.</text>
</comment>
<reference evidence="2" key="1">
    <citation type="submission" date="2023-03" db="EMBL/GenBank/DDBJ databases">
        <title>Actinoallomurus iriomotensis NBRC 103681.</title>
        <authorList>
            <person name="Ichikawa N."/>
            <person name="Sato H."/>
            <person name="Tonouchi N."/>
        </authorList>
    </citation>
    <scope>NUCLEOTIDE SEQUENCE</scope>
    <source>
        <strain evidence="2">NBRC 103681</strain>
    </source>
</reference>
<keyword evidence="1" id="KW-0472">Membrane</keyword>
<feature type="transmembrane region" description="Helical" evidence="1">
    <location>
        <begin position="37"/>
        <end position="58"/>
    </location>
</feature>
<dbReference type="RefSeq" id="WP_285637402.1">
    <property type="nucleotide sequence ID" value="NZ_BSTJ01000029.1"/>
</dbReference>
<accession>A0A9W6VVQ8</accession>
<keyword evidence="1" id="KW-0812">Transmembrane</keyword>
<dbReference type="EMBL" id="BSTJ01000029">
    <property type="protein sequence ID" value="GLY82055.1"/>
    <property type="molecule type" value="Genomic_DNA"/>
</dbReference>
<dbReference type="AlphaFoldDB" id="A0A9W6VVQ8"/>
<dbReference type="Proteomes" id="UP001165135">
    <property type="component" value="Unassembled WGS sequence"/>
</dbReference>
<gene>
    <name evidence="2" type="ORF">Airi01_103220</name>
</gene>
<evidence type="ECO:0000313" key="2">
    <source>
        <dbReference type="EMBL" id="GLY82055.1"/>
    </source>
</evidence>
<sequence>MNIQPHITTTTARRAGLAAGAITAAGAATYVTSAFLFIVPVLPALGIGSLLITLGFILGRVSPSPWRPERSPEPPPVVHVAFVPTRPTAGLRMAPAPALDRLSDQETDCDVVYLPVHGREGGH</sequence>